<reference evidence="4 5" key="1">
    <citation type="submission" date="2018-01" db="EMBL/GenBank/DDBJ databases">
        <title>Complete genome sequence of Streptomyces lunaelactis MM109T, a Ferroverdin A producer isolated from cave moonmilk deposits.</title>
        <authorList>
            <person name="Naome A."/>
            <person name="Martinet L."/>
            <person name="Maciejewska M."/>
            <person name="Anderssen S."/>
            <person name="Adam D."/>
            <person name="Tenconi E."/>
            <person name="Deflandre B."/>
            <person name="Arguelles-Arias A."/>
            <person name="Calusinska M."/>
            <person name="Copieters W."/>
            <person name="Karim L."/>
            <person name="Hanikenne M."/>
            <person name="Baurain D."/>
            <person name="van Wezel G."/>
            <person name="Smargiasso N."/>
            <person name="de Pauw E."/>
            <person name="Delfosse P."/>
            <person name="Rigali S."/>
        </authorList>
    </citation>
    <scope>NUCLEOTIDE SEQUENCE [LARGE SCALE GENOMIC DNA]</scope>
    <source>
        <strain evidence="4 5">MM109</strain>
    </source>
</reference>
<evidence type="ECO:0000313" key="5">
    <source>
        <dbReference type="Proteomes" id="UP000244201"/>
    </source>
</evidence>
<evidence type="ECO:0000256" key="1">
    <source>
        <dbReference type="SAM" id="MobiDB-lite"/>
    </source>
</evidence>
<organism evidence="4 5">
    <name type="scientific">Streptomyces lunaelactis</name>
    <dbReference type="NCBI Taxonomy" id="1535768"/>
    <lineage>
        <taxon>Bacteria</taxon>
        <taxon>Bacillati</taxon>
        <taxon>Actinomycetota</taxon>
        <taxon>Actinomycetes</taxon>
        <taxon>Kitasatosporales</taxon>
        <taxon>Streptomycetaceae</taxon>
        <taxon>Streptomyces</taxon>
    </lineage>
</organism>
<dbReference type="InterPro" id="IPR047704">
    <property type="entry name" value="GPS-CTERM"/>
</dbReference>
<accession>A0A2R4T0Q9</accession>
<dbReference type="OrthoDB" id="3530682at2"/>
<dbReference type="AlphaFoldDB" id="A0A2R4T0Q9"/>
<gene>
    <name evidence="4" type="ORF">SLUN_11550</name>
</gene>
<dbReference type="NCBIfam" id="NF040681">
    <property type="entry name" value="GPS-CTERM"/>
    <property type="match status" value="1"/>
</dbReference>
<keyword evidence="3" id="KW-0732">Signal</keyword>
<dbReference type="GeneID" id="55655892"/>
<feature type="chain" id="PRO_5015357160" description="Secreted protein" evidence="3">
    <location>
        <begin position="28"/>
        <end position="224"/>
    </location>
</feature>
<feature type="region of interest" description="Disordered" evidence="1">
    <location>
        <begin position="164"/>
        <end position="197"/>
    </location>
</feature>
<sequence length="224" mass="22490">MTRTRLLSLVLALGAALTVLGAGPAQAAGYRYWSFWQSGGGKWTYATEGPATARPADGSVNGFRFSVSEDSGDSAQPRTAPDFEAICGRTPPKDGTKRIALVIDPGTAEDAPKGETPPASRSACAQVGEDATSAEALASVAKPLRYNSNALLCGISGYPRSGCGEQVSGSGDVPKAPASSGGQPAGDRAGDSAGGGPSAGLLAGLAAVLALGAAAVWQSRRRKR</sequence>
<evidence type="ECO:0008006" key="6">
    <source>
        <dbReference type="Google" id="ProtNLM"/>
    </source>
</evidence>
<keyword evidence="5" id="KW-1185">Reference proteome</keyword>
<protein>
    <recommendedName>
        <fullName evidence="6">Secreted protein</fullName>
    </recommendedName>
</protein>
<keyword evidence="2" id="KW-0812">Transmembrane</keyword>
<dbReference type="Proteomes" id="UP000244201">
    <property type="component" value="Chromosome"/>
</dbReference>
<dbReference type="RefSeq" id="WP_108148410.1">
    <property type="nucleotide sequence ID" value="NZ_CP026304.1"/>
</dbReference>
<dbReference type="KEGG" id="slk:SLUN_11550"/>
<dbReference type="EMBL" id="CP026304">
    <property type="protein sequence ID" value="AVZ72730.1"/>
    <property type="molecule type" value="Genomic_DNA"/>
</dbReference>
<feature type="signal peptide" evidence="3">
    <location>
        <begin position="1"/>
        <end position="27"/>
    </location>
</feature>
<keyword evidence="2" id="KW-0472">Membrane</keyword>
<feature type="transmembrane region" description="Helical" evidence="2">
    <location>
        <begin position="198"/>
        <end position="217"/>
    </location>
</feature>
<evidence type="ECO:0000313" key="4">
    <source>
        <dbReference type="EMBL" id="AVZ72730.1"/>
    </source>
</evidence>
<name>A0A2R4T0Q9_9ACTN</name>
<keyword evidence="2" id="KW-1133">Transmembrane helix</keyword>
<evidence type="ECO:0000256" key="3">
    <source>
        <dbReference type="SAM" id="SignalP"/>
    </source>
</evidence>
<evidence type="ECO:0000256" key="2">
    <source>
        <dbReference type="SAM" id="Phobius"/>
    </source>
</evidence>
<dbReference type="InterPro" id="IPR047703">
    <property type="entry name" value="SCO2322-like"/>
</dbReference>
<dbReference type="NCBIfam" id="NF040672">
    <property type="entry name" value="SCO2322_fam"/>
    <property type="match status" value="1"/>
</dbReference>
<proteinExistence type="predicted"/>